<evidence type="ECO:0000313" key="1">
    <source>
        <dbReference type="EMBL" id="SOY32186.1"/>
    </source>
</evidence>
<proteinExistence type="predicted"/>
<gene>
    <name evidence="1" type="ORF">AMURIS_04944</name>
</gene>
<name>A0A2K4ZP48_9FIRM</name>
<dbReference type="AlphaFoldDB" id="A0A2K4ZP48"/>
<protein>
    <recommendedName>
        <fullName evidence="3">DUF932 domain-containing protein</fullName>
    </recommendedName>
</protein>
<reference evidence="1 2" key="1">
    <citation type="submission" date="2018-01" db="EMBL/GenBank/DDBJ databases">
        <authorList>
            <person name="Gaut B.S."/>
            <person name="Morton B.R."/>
            <person name="Clegg M.T."/>
            <person name="Duvall M.R."/>
        </authorList>
    </citation>
    <scope>NUCLEOTIDE SEQUENCE [LARGE SCALE GENOMIC DNA]</scope>
    <source>
        <strain evidence="1">GP69</strain>
    </source>
</reference>
<dbReference type="InterPro" id="IPR026325">
    <property type="entry name" value="DUF932"/>
</dbReference>
<sequence>MKEGLTLNEMAAEITRQNSMKEDYLVDTRSLQMEPYDSQIYLHMFDGNTEPVEPMQVNTIAHRQFGTHLKIPAPYYDRMLTEKPELLAANVNAWLQHSPSKRLLRTMGGTARAFLSNRYRRIDNMEIATAVLPIIGQMEGARFESCQITDSRMYMKVVNPRLEAEVVPGDIVQAGVIISNSETGMGAVSIQPLVYRLVCSNGMIVNDAQTRRNHVGRVNDMEDNFQLYSEKTLAADDKAFILKIQDTVRAAVEEARFAQVVGLMQNASQAEMNTKDVPGIVKLASREFHITDDEGEGILQHLIEGKDLTLYGLSNAVTRHSQDVENYDRATQLESIGYNILSMPARQWNRINQMAA</sequence>
<dbReference type="RefSeq" id="WP_103242150.1">
    <property type="nucleotide sequence ID" value="NZ_JANJZD010000046.1"/>
</dbReference>
<accession>A0A2K4ZP48</accession>
<dbReference type="OrthoDB" id="2679764at2"/>
<dbReference type="Pfam" id="PF06067">
    <property type="entry name" value="DUF932"/>
    <property type="match status" value="1"/>
</dbReference>
<organism evidence="1 2">
    <name type="scientific">Acetatifactor muris</name>
    <dbReference type="NCBI Taxonomy" id="879566"/>
    <lineage>
        <taxon>Bacteria</taxon>
        <taxon>Bacillati</taxon>
        <taxon>Bacillota</taxon>
        <taxon>Clostridia</taxon>
        <taxon>Lachnospirales</taxon>
        <taxon>Lachnospiraceae</taxon>
        <taxon>Acetatifactor</taxon>
    </lineage>
</organism>
<evidence type="ECO:0000313" key="2">
    <source>
        <dbReference type="Proteomes" id="UP000236311"/>
    </source>
</evidence>
<evidence type="ECO:0008006" key="3">
    <source>
        <dbReference type="Google" id="ProtNLM"/>
    </source>
</evidence>
<keyword evidence="2" id="KW-1185">Reference proteome</keyword>
<dbReference type="Proteomes" id="UP000236311">
    <property type="component" value="Unassembled WGS sequence"/>
</dbReference>
<dbReference type="EMBL" id="OFSM01000041">
    <property type="protein sequence ID" value="SOY32186.1"/>
    <property type="molecule type" value="Genomic_DNA"/>
</dbReference>